<sequence length="407" mass="45214">MYAAIRRQVVRVTSQRPSSHTPSVSRQFGRQSSPLLSTRQYLPRASMLSRGFASKASYDQDPPPKPKSSTPLRRSAAASLPIRSNPTPTRSSIQPVFTLNTAERYALSRLSGHLPSTAQLLHESWWVPKWKSGPDSKEGEIFIFGNGSFVCWGLGELDAEAFARDVLRKAKAEIGRVWEPETEDLEFVTDPSENTRLQGDLIILGQTPPPTDTHFPADASSATFPADTVLARYAFSQALARSTALSGLEVALEKYLMSMAALPDALVQTGKPGLGRVAVVKKLGELLKFRQGLNLNRENFFDTPDFYWTEPVLEGYFNSLSNALEMKARVRTVNDKITYAAEMQSVLRQLLTETSAHRMELIIILLIAVEVVICLIRDGPELWHMAKAYLKNETTDIKNSSKEQSTA</sequence>
<accession>A0ACB8UAK8</accession>
<keyword evidence="2" id="KW-1185">Reference proteome</keyword>
<name>A0ACB8UAK8_9APHY</name>
<dbReference type="Proteomes" id="UP001055072">
    <property type="component" value="Unassembled WGS sequence"/>
</dbReference>
<reference evidence="1" key="1">
    <citation type="journal article" date="2021" name="Environ. Microbiol.">
        <title>Gene family expansions and transcriptome signatures uncover fungal adaptations to wood decay.</title>
        <authorList>
            <person name="Hage H."/>
            <person name="Miyauchi S."/>
            <person name="Viragh M."/>
            <person name="Drula E."/>
            <person name="Min B."/>
            <person name="Chaduli D."/>
            <person name="Navarro D."/>
            <person name="Favel A."/>
            <person name="Norest M."/>
            <person name="Lesage-Meessen L."/>
            <person name="Balint B."/>
            <person name="Merenyi Z."/>
            <person name="de Eugenio L."/>
            <person name="Morin E."/>
            <person name="Martinez A.T."/>
            <person name="Baldrian P."/>
            <person name="Stursova M."/>
            <person name="Martinez M.J."/>
            <person name="Novotny C."/>
            <person name="Magnuson J.K."/>
            <person name="Spatafora J.W."/>
            <person name="Maurice S."/>
            <person name="Pangilinan J."/>
            <person name="Andreopoulos W."/>
            <person name="LaButti K."/>
            <person name="Hundley H."/>
            <person name="Na H."/>
            <person name="Kuo A."/>
            <person name="Barry K."/>
            <person name="Lipzen A."/>
            <person name="Henrissat B."/>
            <person name="Riley R."/>
            <person name="Ahrendt S."/>
            <person name="Nagy L.G."/>
            <person name="Grigoriev I.V."/>
            <person name="Martin F."/>
            <person name="Rosso M.N."/>
        </authorList>
    </citation>
    <scope>NUCLEOTIDE SEQUENCE</scope>
    <source>
        <strain evidence="1">CBS 384.51</strain>
    </source>
</reference>
<protein>
    <submittedName>
        <fullName evidence="1">Uncharacterized protein</fullName>
    </submittedName>
</protein>
<proteinExistence type="predicted"/>
<comment type="caution">
    <text evidence="1">The sequence shown here is derived from an EMBL/GenBank/DDBJ whole genome shotgun (WGS) entry which is preliminary data.</text>
</comment>
<evidence type="ECO:0000313" key="2">
    <source>
        <dbReference type="Proteomes" id="UP001055072"/>
    </source>
</evidence>
<gene>
    <name evidence="1" type="ORF">BDY19DRAFT_934917</name>
</gene>
<organism evidence="1 2">
    <name type="scientific">Irpex rosettiformis</name>
    <dbReference type="NCBI Taxonomy" id="378272"/>
    <lineage>
        <taxon>Eukaryota</taxon>
        <taxon>Fungi</taxon>
        <taxon>Dikarya</taxon>
        <taxon>Basidiomycota</taxon>
        <taxon>Agaricomycotina</taxon>
        <taxon>Agaricomycetes</taxon>
        <taxon>Polyporales</taxon>
        <taxon>Irpicaceae</taxon>
        <taxon>Irpex</taxon>
    </lineage>
</organism>
<dbReference type="EMBL" id="MU274906">
    <property type="protein sequence ID" value="KAI0091283.1"/>
    <property type="molecule type" value="Genomic_DNA"/>
</dbReference>
<evidence type="ECO:0000313" key="1">
    <source>
        <dbReference type="EMBL" id="KAI0091283.1"/>
    </source>
</evidence>